<evidence type="ECO:0000313" key="3">
    <source>
        <dbReference type="EMBL" id="TPX10679.1"/>
    </source>
</evidence>
<gene>
    <name evidence="3" type="ORF">E0L32_008413</name>
</gene>
<dbReference type="PROSITE" id="PS51840">
    <property type="entry name" value="C2_NT"/>
    <property type="match status" value="1"/>
</dbReference>
<dbReference type="Proteomes" id="UP000319257">
    <property type="component" value="Unassembled WGS sequence"/>
</dbReference>
<dbReference type="InParanoid" id="A0A507B079"/>
<organism evidence="3 4">
    <name type="scientific">Thyridium curvatum</name>
    <dbReference type="NCBI Taxonomy" id="1093900"/>
    <lineage>
        <taxon>Eukaryota</taxon>
        <taxon>Fungi</taxon>
        <taxon>Dikarya</taxon>
        <taxon>Ascomycota</taxon>
        <taxon>Pezizomycotina</taxon>
        <taxon>Sordariomycetes</taxon>
        <taxon>Sordariomycetidae</taxon>
        <taxon>Thyridiales</taxon>
        <taxon>Thyridiaceae</taxon>
        <taxon>Thyridium</taxon>
    </lineage>
</organism>
<feature type="compositionally biased region" description="Low complexity" evidence="1">
    <location>
        <begin position="377"/>
        <end position="400"/>
    </location>
</feature>
<dbReference type="STRING" id="1093900.A0A507B079"/>
<dbReference type="OrthoDB" id="3365224at2759"/>
<keyword evidence="4" id="KW-1185">Reference proteome</keyword>
<dbReference type="GeneID" id="41975860"/>
<dbReference type="FunCoup" id="A0A507B079">
    <property type="interactions" value="6"/>
</dbReference>
<protein>
    <recommendedName>
        <fullName evidence="2">C2 NT-type domain-containing protein</fullName>
    </recommendedName>
</protein>
<accession>A0A507B079</accession>
<dbReference type="InterPro" id="IPR019448">
    <property type="entry name" value="NT-C2"/>
</dbReference>
<feature type="region of interest" description="Disordered" evidence="1">
    <location>
        <begin position="302"/>
        <end position="478"/>
    </location>
</feature>
<sequence length="495" mass="53035">MVQWKIPKPALADIKVLPAVNKARRIYDLNNVPLVTGLSQIKWHLPHSIHGDHRGRTTKAPIVNHRVEYHYSRVVPVRIAIDRNNNLSECPIEFEVLQEFDSGGVAGHVEKIVLGKVTLNLAEYVEESEAIVRELRPGTAEGPQSRGHARHRSSLSAHTGGTSRSSLDRDEALSAMDAEEGVVRRYLMQESKVNSTLKIGILMVQIEGERNYIAPALKTAPVFGGIAGIMAGEQVEQDDAGQLPNLSKSRDASEVQDMYRRALAASWACQPGDMPADECIEDIFGGGSGFRDPLYTTAAAATSSPRGAAAPPTMTTTAATGASSSDTASTASSSPRSRGPPHGRSRSNLLARDDSGSDEFEGGGGGGSTLRPRDARLFQQRQQQQQQGLHHSRQHSGGSLHTVTHRPASRSSQQRPPSRSRDETLSVRVPSGGPASSSVTGGGGGRSLRSSESMASLATTLGSDRGREGFKRPSEVGEFEVRDDLVAWRLPGAVS</sequence>
<feature type="compositionally biased region" description="Low complexity" evidence="1">
    <location>
        <begin position="426"/>
        <end position="439"/>
    </location>
</feature>
<dbReference type="InterPro" id="IPR039931">
    <property type="entry name" value="EEIG1/2-like"/>
</dbReference>
<feature type="compositionally biased region" description="Low complexity" evidence="1">
    <location>
        <begin position="302"/>
        <end position="338"/>
    </location>
</feature>
<dbReference type="PANTHER" id="PTHR21456">
    <property type="entry name" value="FAMILY WITH SEQUENCE SIMILARITY 102"/>
    <property type="match status" value="1"/>
</dbReference>
<dbReference type="RefSeq" id="XP_030992390.1">
    <property type="nucleotide sequence ID" value="XM_031143265.1"/>
</dbReference>
<comment type="caution">
    <text evidence="3">The sequence shown here is derived from an EMBL/GenBank/DDBJ whole genome shotgun (WGS) entry which is preliminary data.</text>
</comment>
<evidence type="ECO:0000256" key="1">
    <source>
        <dbReference type="SAM" id="MobiDB-lite"/>
    </source>
</evidence>
<feature type="compositionally biased region" description="Basic and acidic residues" evidence="1">
    <location>
        <begin position="464"/>
        <end position="478"/>
    </location>
</feature>
<evidence type="ECO:0000313" key="4">
    <source>
        <dbReference type="Proteomes" id="UP000319257"/>
    </source>
</evidence>
<feature type="compositionally biased region" description="Polar residues" evidence="1">
    <location>
        <begin position="154"/>
        <end position="165"/>
    </location>
</feature>
<dbReference type="AlphaFoldDB" id="A0A507B079"/>
<feature type="region of interest" description="Disordered" evidence="1">
    <location>
        <begin position="135"/>
        <end position="171"/>
    </location>
</feature>
<evidence type="ECO:0000259" key="2">
    <source>
        <dbReference type="PROSITE" id="PS51840"/>
    </source>
</evidence>
<dbReference type="Pfam" id="PF10358">
    <property type="entry name" value="NT-C2"/>
    <property type="match status" value="1"/>
</dbReference>
<proteinExistence type="predicted"/>
<reference evidence="3 4" key="1">
    <citation type="submission" date="2019-06" db="EMBL/GenBank/DDBJ databases">
        <title>Draft genome sequence of the filamentous fungus Phialemoniopsis curvata isolated from diesel fuel.</title>
        <authorList>
            <person name="Varaljay V.A."/>
            <person name="Lyon W.J."/>
            <person name="Crouch A.L."/>
            <person name="Drake C.E."/>
            <person name="Hollomon J.M."/>
            <person name="Nadeau L.J."/>
            <person name="Nunn H.S."/>
            <person name="Stevenson B.S."/>
            <person name="Bojanowski C.L."/>
            <person name="Crookes-Goodson W.J."/>
        </authorList>
    </citation>
    <scope>NUCLEOTIDE SEQUENCE [LARGE SCALE GENOMIC DNA]</scope>
    <source>
        <strain evidence="3 4">D216</strain>
    </source>
</reference>
<dbReference type="EMBL" id="SKBQ01000055">
    <property type="protein sequence ID" value="TPX10679.1"/>
    <property type="molecule type" value="Genomic_DNA"/>
</dbReference>
<name>A0A507B079_9PEZI</name>
<dbReference type="PANTHER" id="PTHR21456:SF1">
    <property type="entry name" value="C2 NT-TYPE DOMAIN-CONTAINING PROTEIN"/>
    <property type="match status" value="1"/>
</dbReference>
<feature type="domain" description="C2 NT-type" evidence="2">
    <location>
        <begin position="10"/>
        <end position="155"/>
    </location>
</feature>